<accession>A0A212F6C5</accession>
<evidence type="ECO:0000313" key="2">
    <source>
        <dbReference type="EMBL" id="OWR49283.1"/>
    </source>
</evidence>
<organism evidence="2 3">
    <name type="scientific">Danaus plexippus plexippus</name>
    <dbReference type="NCBI Taxonomy" id="278856"/>
    <lineage>
        <taxon>Eukaryota</taxon>
        <taxon>Metazoa</taxon>
        <taxon>Ecdysozoa</taxon>
        <taxon>Arthropoda</taxon>
        <taxon>Hexapoda</taxon>
        <taxon>Insecta</taxon>
        <taxon>Pterygota</taxon>
        <taxon>Neoptera</taxon>
        <taxon>Endopterygota</taxon>
        <taxon>Lepidoptera</taxon>
        <taxon>Glossata</taxon>
        <taxon>Ditrysia</taxon>
        <taxon>Papilionoidea</taxon>
        <taxon>Nymphalidae</taxon>
        <taxon>Danainae</taxon>
        <taxon>Danaini</taxon>
        <taxon>Danaina</taxon>
        <taxon>Danaus</taxon>
        <taxon>Danaus</taxon>
    </lineage>
</organism>
<dbReference type="Gene3D" id="3.30.70.1820">
    <property type="entry name" value="L1 transposable element, RRM domain"/>
    <property type="match status" value="1"/>
</dbReference>
<dbReference type="KEGG" id="dpl:KGM_211482"/>
<dbReference type="Pfam" id="PF25298">
    <property type="entry name" value="Baculo_FP_2nd"/>
    <property type="match status" value="1"/>
</dbReference>
<name>A0A212F6C5_DANPL</name>
<dbReference type="InParanoid" id="A0A212F6C5"/>
<protein>
    <submittedName>
        <fullName evidence="2">Zinc finger DNA binding protein</fullName>
    </submittedName>
</protein>
<comment type="caution">
    <text evidence="2">The sequence shown here is derived from an EMBL/GenBank/DDBJ whole genome shotgun (WGS) entry which is preliminary data.</text>
</comment>
<evidence type="ECO:0000313" key="3">
    <source>
        <dbReference type="Proteomes" id="UP000007151"/>
    </source>
</evidence>
<dbReference type="AlphaFoldDB" id="A0A212F6C5"/>
<keyword evidence="3" id="KW-1185">Reference proteome</keyword>
<gene>
    <name evidence="2" type="ORF">KGM_211482</name>
</gene>
<evidence type="ECO:0000259" key="1">
    <source>
        <dbReference type="Pfam" id="PF25298"/>
    </source>
</evidence>
<feature type="domain" description="FP protein C-terminal" evidence="1">
    <location>
        <begin position="209"/>
        <end position="259"/>
    </location>
</feature>
<dbReference type="Proteomes" id="UP000007151">
    <property type="component" value="Unassembled WGS sequence"/>
</dbReference>
<proteinExistence type="predicted"/>
<dbReference type="EMBL" id="AGBW02010051">
    <property type="protein sequence ID" value="OWR49283.1"/>
    <property type="molecule type" value="Genomic_DNA"/>
</dbReference>
<dbReference type="STRING" id="278856.A0A212F6C5"/>
<sequence>MLPMNKAKWKCPNCKISKKISQSSPQELIASQPHSILNVDANSLMSHFDERFNRLNSTIESFKTFITDELKKVTDTVKKWTERIVNIESSVKSVNERIDNFEQWVRFSNIQINGIPQKKGENLINIVKLLAERSNFKLCPDTDIDFVTRVATKNDLDIKKPKPIIVKMQARYKKDDFLSSLRKLGSIKASDIGFPGVQNQIYVNDHLSTCNKALLREPKRLSKEKGYVYCWVRNCTIMVRRTDNSPVLHITSEESLKKIS</sequence>
<reference evidence="2 3" key="1">
    <citation type="journal article" date="2011" name="Cell">
        <title>The monarch butterfly genome yields insights into long-distance migration.</title>
        <authorList>
            <person name="Zhan S."/>
            <person name="Merlin C."/>
            <person name="Boore J.L."/>
            <person name="Reppert S.M."/>
        </authorList>
    </citation>
    <scope>NUCLEOTIDE SEQUENCE [LARGE SCALE GENOMIC DNA]</scope>
    <source>
        <strain evidence="2">F-2</strain>
    </source>
</reference>
<dbReference type="InterPro" id="IPR057251">
    <property type="entry name" value="FP_C"/>
</dbReference>